<organism evidence="2 3">
    <name type="scientific">Jimgerdemannia flammicorona</name>
    <dbReference type="NCBI Taxonomy" id="994334"/>
    <lineage>
        <taxon>Eukaryota</taxon>
        <taxon>Fungi</taxon>
        <taxon>Fungi incertae sedis</taxon>
        <taxon>Mucoromycota</taxon>
        <taxon>Mucoromycotina</taxon>
        <taxon>Endogonomycetes</taxon>
        <taxon>Endogonales</taxon>
        <taxon>Endogonaceae</taxon>
        <taxon>Jimgerdemannia</taxon>
    </lineage>
</organism>
<evidence type="ECO:0000313" key="3">
    <source>
        <dbReference type="Proteomes" id="UP000274822"/>
    </source>
</evidence>
<name>A0A433QYI7_9FUNG</name>
<reference evidence="2 3" key="1">
    <citation type="journal article" date="2018" name="New Phytol.">
        <title>Phylogenomics of Endogonaceae and evolution of mycorrhizas within Mucoromycota.</title>
        <authorList>
            <person name="Chang Y."/>
            <person name="Desiro A."/>
            <person name="Na H."/>
            <person name="Sandor L."/>
            <person name="Lipzen A."/>
            <person name="Clum A."/>
            <person name="Barry K."/>
            <person name="Grigoriev I.V."/>
            <person name="Martin F.M."/>
            <person name="Stajich J.E."/>
            <person name="Smith M.E."/>
            <person name="Bonito G."/>
            <person name="Spatafora J.W."/>
        </authorList>
    </citation>
    <scope>NUCLEOTIDE SEQUENCE [LARGE SCALE GENOMIC DNA]</scope>
    <source>
        <strain evidence="2 3">AD002</strain>
    </source>
</reference>
<accession>A0A433QYI7</accession>
<evidence type="ECO:0000313" key="2">
    <source>
        <dbReference type="EMBL" id="RUS34834.1"/>
    </source>
</evidence>
<feature type="region of interest" description="Disordered" evidence="1">
    <location>
        <begin position="63"/>
        <end position="131"/>
    </location>
</feature>
<protein>
    <submittedName>
        <fullName evidence="2">Uncharacterized protein</fullName>
    </submittedName>
</protein>
<feature type="non-terminal residue" evidence="2">
    <location>
        <position position="1"/>
    </location>
</feature>
<dbReference type="AlphaFoldDB" id="A0A433QYI7"/>
<proteinExistence type="predicted"/>
<dbReference type="Proteomes" id="UP000274822">
    <property type="component" value="Unassembled WGS sequence"/>
</dbReference>
<gene>
    <name evidence="2" type="ORF">BC938DRAFT_478268</name>
</gene>
<dbReference type="EMBL" id="RBNJ01000318">
    <property type="protein sequence ID" value="RUS34834.1"/>
    <property type="molecule type" value="Genomic_DNA"/>
</dbReference>
<keyword evidence="3" id="KW-1185">Reference proteome</keyword>
<evidence type="ECO:0000256" key="1">
    <source>
        <dbReference type="SAM" id="MobiDB-lite"/>
    </source>
</evidence>
<comment type="caution">
    <text evidence="2">The sequence shown here is derived from an EMBL/GenBank/DDBJ whole genome shotgun (WGS) entry which is preliminary data.</text>
</comment>
<sequence>KGPSRGNLLSTLSSPRPSSLDLLVGSASVFVALFRTQQHRLLKSTCHYNKWISVSACSARSVLSKTASPTAPRPATLKRPPRSISLTPAPTVAPLRALSSSPFTGDDPLPSLPPSTGTAPSAPMPTAAPSP</sequence>
<feature type="compositionally biased region" description="Low complexity" evidence="1">
    <location>
        <begin position="104"/>
        <end position="121"/>
    </location>
</feature>
<feature type="compositionally biased region" description="Pro residues" evidence="1">
    <location>
        <begin position="122"/>
        <end position="131"/>
    </location>
</feature>